<evidence type="ECO:0000313" key="2">
    <source>
        <dbReference type="Proteomes" id="UP000319514"/>
    </source>
</evidence>
<organism evidence="1 2">
    <name type="scientific">Oryzihumus leptocrescens</name>
    <dbReference type="NCBI Taxonomy" id="297536"/>
    <lineage>
        <taxon>Bacteria</taxon>
        <taxon>Bacillati</taxon>
        <taxon>Actinomycetota</taxon>
        <taxon>Actinomycetes</taxon>
        <taxon>Micrococcales</taxon>
        <taxon>Intrasporangiaceae</taxon>
        <taxon>Oryzihumus</taxon>
    </lineage>
</organism>
<keyword evidence="2" id="KW-1185">Reference proteome</keyword>
<dbReference type="EMBL" id="VFOQ01000001">
    <property type="protein sequence ID" value="TQL58771.1"/>
    <property type="molecule type" value="Genomic_DNA"/>
</dbReference>
<name>A0A542ZEP3_9MICO</name>
<proteinExistence type="predicted"/>
<protein>
    <submittedName>
        <fullName evidence="1">Uncharacterized protein</fullName>
    </submittedName>
</protein>
<gene>
    <name evidence="1" type="ORF">FB474_0108</name>
</gene>
<accession>A0A542ZEP3</accession>
<comment type="caution">
    <text evidence="1">The sequence shown here is derived from an EMBL/GenBank/DDBJ whole genome shotgun (WGS) entry which is preliminary data.</text>
</comment>
<dbReference type="Proteomes" id="UP000319514">
    <property type="component" value="Unassembled WGS sequence"/>
</dbReference>
<dbReference type="AlphaFoldDB" id="A0A542ZEP3"/>
<evidence type="ECO:0000313" key="1">
    <source>
        <dbReference type="EMBL" id="TQL58771.1"/>
    </source>
</evidence>
<reference evidence="1 2" key="1">
    <citation type="submission" date="2019-06" db="EMBL/GenBank/DDBJ databases">
        <title>Sequencing the genomes of 1000 actinobacteria strains.</title>
        <authorList>
            <person name="Klenk H.-P."/>
        </authorList>
    </citation>
    <scope>NUCLEOTIDE SEQUENCE [LARGE SCALE GENOMIC DNA]</scope>
    <source>
        <strain evidence="1 2">DSM 18082</strain>
    </source>
</reference>
<dbReference type="RefSeq" id="WP_141786866.1">
    <property type="nucleotide sequence ID" value="NZ_BAAAKX010000006.1"/>
</dbReference>
<sequence>MTTTTAPWTFAEGDAAFRRMAGGPIRANLLYRVALGCADATIYRGVTITRQPGHVPTWRLSRPRHPALVLTRVNAPHEDGQAGHRRLATFTPVEPSAL</sequence>